<organism evidence="1 2">
    <name type="scientific">Lasiodiplodia mahajangana</name>
    <dbReference type="NCBI Taxonomy" id="1108764"/>
    <lineage>
        <taxon>Eukaryota</taxon>
        <taxon>Fungi</taxon>
        <taxon>Dikarya</taxon>
        <taxon>Ascomycota</taxon>
        <taxon>Pezizomycotina</taxon>
        <taxon>Dothideomycetes</taxon>
        <taxon>Dothideomycetes incertae sedis</taxon>
        <taxon>Botryosphaeriales</taxon>
        <taxon>Botryosphaeriaceae</taxon>
        <taxon>Lasiodiplodia</taxon>
    </lineage>
</organism>
<proteinExistence type="predicted"/>
<gene>
    <name evidence="1" type="ORF">O1611_g43</name>
</gene>
<accession>A0ACC2K1M3</accession>
<name>A0ACC2K1M3_9PEZI</name>
<dbReference type="EMBL" id="JAPUUL010000003">
    <property type="protein sequence ID" value="KAJ8133589.1"/>
    <property type="molecule type" value="Genomic_DNA"/>
</dbReference>
<reference evidence="1" key="1">
    <citation type="submission" date="2022-12" db="EMBL/GenBank/DDBJ databases">
        <title>Genome Sequence of Lasiodiplodia mahajangana.</title>
        <authorList>
            <person name="Buettner E."/>
        </authorList>
    </citation>
    <scope>NUCLEOTIDE SEQUENCE</scope>
    <source>
        <strain evidence="1">VT137</strain>
    </source>
</reference>
<keyword evidence="2" id="KW-1185">Reference proteome</keyword>
<evidence type="ECO:0000313" key="2">
    <source>
        <dbReference type="Proteomes" id="UP001153332"/>
    </source>
</evidence>
<protein>
    <submittedName>
        <fullName evidence="1">Uncharacterized protein</fullName>
    </submittedName>
</protein>
<sequence>MNYPACLVVINDAEGRPAGAESLSDIANRFRCRHVREFDFISPMRRSLGKGALRQRAEDILQELVADSQLALGKGIATEKETLVFFGYGLAGLLVKQIVLSAATSSRYKIVSQSIGLLVFIGTPHRTKATSLPIKSKFHPLSVVMKNEIVPINLLSALQSELLSLEEEFPMMLMNKFNMVNFIGESTTGEDPSVAPNERCSTMGVPREENIRLPCSYSELREKVVTEKIAIDTIIKNLEQKVGPMCKVKPTSQLHDFLELLGEYTAAGLSASSTWARSSASDSINWVQATEGFTSWINKSGTSVLHVTGRPGSGATVLTSHVIDLLISNGNVNPVVATFTTTARTTTSSLSVVTEMLIALSQQLLSLRSDAFRNCAFLCSLIMNNPAITITEAIAWSLLRRAVSSIRDPIYLIIRDLDLITGWQYVLLDLCGIARQGQVLRVLVTTARADWGNLCGRDAASDPDLHQNLGKDHYFSIHLENQQALSSAIEAAVRERIVLWRQEKPLRPDLEEEVVPRICTPKTTYFLATQQIDYLRSSLPHTTESCLTQSLEALPQTHNAIYDRTLESLPQATRDWATVALAWVVFSIRRLDKDELALALAFESGNIQEVETMRRNVSHNIVSDLPKAIRPFFKIVGSQVNPIHRTMGEMPGLDAHRAKFHVKATVTCLTYLSVILDCGNIVGPNGELSDEAMKSTDYGFLSYSVIHWPDHCLIAMSGNDEDLVNRIYRLLEKPQLLSTWSKLYATLTKSKAWEQPIAPLSSGINVACRFGILPLLKVYSSSLGDYSGVEEVWAKALSLAAQFGHTAVVSWLLQNGATSADALLLAAAGGHVGIVDIFLERKYDPVSKDSVGYSAILYAAERGHTGVLNRLLENAGEEPINETNPDGLSALHLASRIGCLEGVERLLAKGGDPMQEDISGQIPLHLAAAGGYADVVSAFTLRPALVTKATSAENGAHTPLHLAALSGDTETCQRLLTAGSPSLLSIKDKRGLTPLQVASESGSLETVRLFLDRPDELDVRNHEETTEAAEEIQARRSRLLITDATHSDESPEVWAAGNGHVTVMMESLNRLAQKGQSMDSTVGADCLNTLQEAHSCLRIAARNGQIDALEQLLQVGVDAASPDSAGNTVLHLAVKANRLMVVEKLVKKASLEDKNVALALAVQLENIDIVRELIRNGAEVAATAYADRSPLHAVAEKGNETIMSELLKTKTGLRLFFGETMADIVLLAARNSHVTFIKRLFSLIYELSERRHSEEEYGKKLLAKLLQVPSISSNPEALEALFKATYRSGLRGYAKKILHIAAEHGHSNVIKTLVEHGVDIDHKTDLGSTPLILATKSGHISTCSYLLNSGADVDGRDNEDTTALIIACQSGSKELVKLLLDSNANINAINRHGEAPLYAAISAPEIMRLLLKRSPKPDVEIRDYDGRTPLLEATIMGKLESVDLLLEENAEINATDKFGRTCLHLAIQKRHLNIVERLIGSGVDCNARDSNGETPLHVAAYEGLYETVEYLIPKITDINALSRNHGSVLAEVAAGAGSYRGVEGYTKCAEILLSNGANINCYGGFYHSPLQAAASSGVEELVRLYIHHNAVVDAKEGDSGGDSTTALYAAVENDRADLAKILVEAGASPTVDLGHESTILSYAIGCSTVEVVEVLLNPQSEPISQETLDSAVREAAHNDELDIFKLLVAKGALGEKAQGQPPILFDVIKFRSQSVLSYLLEDGKNLINIDETNVYGTTALAYAITEHPYEDNNVDELLEAGADPNIADDRGNTPLILAVKDSRDRFLEPLLTRNYEADKVVRFDMLDFAGRGALYWACYSTKDEMFNTIIEHLSKQEANAADYSSAMHAASARNRGNMLERLSEIGGDPTQLDRNNWSLMDTATEYGATSVLQLLPTLLEGQHQNPRDTVEFKRPTSWNRMDVHRQVEISDDGLRMKSTGPGSTTMGRSNFCMPTNTSLYYFEVTIEKLMRRWDDKFGPPKLGVGFCEEHVDLDSMVGHCNGSWGHHLHDGTFHSKSSIGESSIGKSFIEKSDPSYTGEYAEGDTIGCGVDFGDRTAFFTRNGTFLGKVFAGIRGKLYPAVSFGWNVGADSSVLVNFGDDPAIKFKFNPSIESYNNSAAGFKPKPTQAKARTTKGKKKKAKTVISRRYGKRARVIFT</sequence>
<evidence type="ECO:0000313" key="1">
    <source>
        <dbReference type="EMBL" id="KAJ8133589.1"/>
    </source>
</evidence>
<dbReference type="Proteomes" id="UP001153332">
    <property type="component" value="Unassembled WGS sequence"/>
</dbReference>
<comment type="caution">
    <text evidence="1">The sequence shown here is derived from an EMBL/GenBank/DDBJ whole genome shotgun (WGS) entry which is preliminary data.</text>
</comment>